<sequence>MESNHSKYAVRILKNCQLKNSTEEEKMFPHLKCLNYRNYFLIPYFIDQIQASGREECVLGHKICELITWSADTPRKSGQQNKKGDKIMKFKSFFQNRHAKHCHEGNSSATYSAHES</sequence>
<proteinExistence type="predicted"/>
<reference evidence="1" key="2">
    <citation type="submission" date="2020-07" db="EMBL/GenBank/DDBJ databases">
        <authorList>
            <person name="Vera ALvarez R."/>
            <person name="Arias-Moreno D.M."/>
            <person name="Jimenez-Jacinto V."/>
            <person name="Jimenez-Bremont J.F."/>
            <person name="Swaminathan K."/>
            <person name="Moose S.P."/>
            <person name="Guerrero-Gonzalez M.L."/>
            <person name="Marino-Ramirez L."/>
            <person name="Landsman D."/>
            <person name="Rodriguez-Kessler M."/>
            <person name="Delgado-Sanchez P."/>
        </authorList>
    </citation>
    <scope>NUCLEOTIDE SEQUENCE</scope>
    <source>
        <tissue evidence="1">Cladode</tissue>
    </source>
</reference>
<accession>A0A7C8YK27</accession>
<organism evidence="1">
    <name type="scientific">Opuntia streptacantha</name>
    <name type="common">Prickly pear cactus</name>
    <name type="synonym">Opuntia cardona</name>
    <dbReference type="NCBI Taxonomy" id="393608"/>
    <lineage>
        <taxon>Eukaryota</taxon>
        <taxon>Viridiplantae</taxon>
        <taxon>Streptophyta</taxon>
        <taxon>Embryophyta</taxon>
        <taxon>Tracheophyta</taxon>
        <taxon>Spermatophyta</taxon>
        <taxon>Magnoliopsida</taxon>
        <taxon>eudicotyledons</taxon>
        <taxon>Gunneridae</taxon>
        <taxon>Pentapetalae</taxon>
        <taxon>Caryophyllales</taxon>
        <taxon>Cactineae</taxon>
        <taxon>Cactaceae</taxon>
        <taxon>Opuntioideae</taxon>
        <taxon>Opuntia</taxon>
    </lineage>
</organism>
<reference evidence="1" key="1">
    <citation type="journal article" date="2013" name="J. Plant Res.">
        <title>Effect of fungi and light on seed germination of three Opuntia species from semiarid lands of central Mexico.</title>
        <authorList>
            <person name="Delgado-Sanchez P."/>
            <person name="Jimenez-Bremont J.F."/>
            <person name="Guerrero-Gonzalez Mde L."/>
            <person name="Flores J."/>
        </authorList>
    </citation>
    <scope>NUCLEOTIDE SEQUENCE</scope>
    <source>
        <tissue evidence="1">Cladode</tissue>
    </source>
</reference>
<protein>
    <submittedName>
        <fullName evidence="1">Uncharacterized protein</fullName>
    </submittedName>
</protein>
<name>A0A7C8YK27_OPUST</name>
<dbReference type="AlphaFoldDB" id="A0A7C8YK27"/>
<dbReference type="EMBL" id="GISG01028512">
    <property type="protein sequence ID" value="MBA4620073.1"/>
    <property type="molecule type" value="Transcribed_RNA"/>
</dbReference>
<evidence type="ECO:0000313" key="1">
    <source>
        <dbReference type="EMBL" id="MBA4620073.1"/>
    </source>
</evidence>